<dbReference type="InterPro" id="IPR038704">
    <property type="entry name" value="YEAST_sf"/>
</dbReference>
<organism evidence="7 8">
    <name type="scientific">Nosema granulosis</name>
    <dbReference type="NCBI Taxonomy" id="83296"/>
    <lineage>
        <taxon>Eukaryota</taxon>
        <taxon>Fungi</taxon>
        <taxon>Fungi incertae sedis</taxon>
        <taxon>Microsporidia</taxon>
        <taxon>Nosematidae</taxon>
        <taxon>Nosema</taxon>
    </lineage>
</organism>
<dbReference type="OrthoDB" id="16041at2759"/>
<keyword evidence="8" id="KW-1185">Reference proteome</keyword>
<keyword evidence="4 5" id="KW-0539">Nucleus</keyword>
<dbReference type="Proteomes" id="UP000740883">
    <property type="component" value="Unassembled WGS sequence"/>
</dbReference>
<evidence type="ECO:0000256" key="2">
    <source>
        <dbReference type="ARBA" id="ARBA00023015"/>
    </source>
</evidence>
<dbReference type="Gene3D" id="2.60.40.1970">
    <property type="entry name" value="YEATS domain"/>
    <property type="match status" value="1"/>
</dbReference>
<sequence length="147" mass="17191">MKTYSSCKITIGTRATRVPNPTADLTHEWVAYVKAPKDVVKCVQWKLHESFTNNTLITEFPFELREKGWGEFIIQLKIILYNDDRVTTSHFLKLHGEGDVVISESHDELVYRGIESTTKPTEEEEEEYKKIDNAINHMLRLFKEIEF</sequence>
<keyword evidence="2" id="KW-0805">Transcription regulation</keyword>
<evidence type="ECO:0000256" key="1">
    <source>
        <dbReference type="ARBA" id="ARBA00022408"/>
    </source>
</evidence>
<dbReference type="AlphaFoldDB" id="A0A9P6GY90"/>
<feature type="domain" description="YEATS" evidence="6">
    <location>
        <begin position="1"/>
        <end position="125"/>
    </location>
</feature>
<dbReference type="GO" id="GO:0000785">
    <property type="term" value="C:chromatin"/>
    <property type="evidence" value="ECO:0007669"/>
    <property type="project" value="UniProtKB-ARBA"/>
</dbReference>
<dbReference type="PROSITE" id="PS51037">
    <property type="entry name" value="YEATS"/>
    <property type="match status" value="1"/>
</dbReference>
<evidence type="ECO:0000313" key="8">
    <source>
        <dbReference type="Proteomes" id="UP000740883"/>
    </source>
</evidence>
<protein>
    <recommendedName>
        <fullName evidence="1">Protein AF-9 homolog</fullName>
    </recommendedName>
</protein>
<dbReference type="PANTHER" id="PTHR47573">
    <property type="entry name" value="PROTEIN AF-9 HOMOLOG"/>
    <property type="match status" value="1"/>
</dbReference>
<dbReference type="InterPro" id="IPR055129">
    <property type="entry name" value="YEATS_dom"/>
</dbReference>
<dbReference type="EMBL" id="SBJO01000142">
    <property type="protein sequence ID" value="KAF9762698.1"/>
    <property type="molecule type" value="Genomic_DNA"/>
</dbReference>
<proteinExistence type="predicted"/>
<evidence type="ECO:0000256" key="3">
    <source>
        <dbReference type="ARBA" id="ARBA00023163"/>
    </source>
</evidence>
<dbReference type="CDD" id="cd16887">
    <property type="entry name" value="YEATS"/>
    <property type="match status" value="1"/>
</dbReference>
<accession>A0A9P6GY90</accession>
<reference evidence="7 8" key="1">
    <citation type="journal article" date="2020" name="Genome Biol. Evol.">
        <title>Comparative genomics of strictly vertically transmitted, feminizing microsporidia endosymbionts of amphipod crustaceans.</title>
        <authorList>
            <person name="Cormier A."/>
            <person name="Chebbi M.A."/>
            <person name="Giraud I."/>
            <person name="Wattier R."/>
            <person name="Teixeira M."/>
            <person name="Gilbert C."/>
            <person name="Rigaud T."/>
            <person name="Cordaux R."/>
        </authorList>
    </citation>
    <scope>NUCLEOTIDE SEQUENCE [LARGE SCALE GENOMIC DNA]</scope>
    <source>
        <strain evidence="7 8">Ou3-Ou53</strain>
    </source>
</reference>
<evidence type="ECO:0000259" key="6">
    <source>
        <dbReference type="PROSITE" id="PS51037"/>
    </source>
</evidence>
<gene>
    <name evidence="7" type="primary">yaf9</name>
    <name evidence="7" type="ORF">NGRA_1821</name>
</gene>
<evidence type="ECO:0000256" key="4">
    <source>
        <dbReference type="ARBA" id="ARBA00023242"/>
    </source>
</evidence>
<comment type="caution">
    <text evidence="7">The sequence shown here is derived from an EMBL/GenBank/DDBJ whole genome shotgun (WGS) entry which is preliminary data.</text>
</comment>
<dbReference type="GO" id="GO:0005634">
    <property type="term" value="C:nucleus"/>
    <property type="evidence" value="ECO:0007669"/>
    <property type="project" value="UniProtKB-SubCell"/>
</dbReference>
<dbReference type="InterPro" id="IPR005033">
    <property type="entry name" value="YEATS"/>
</dbReference>
<dbReference type="PANTHER" id="PTHR47573:SF1">
    <property type="entry name" value="PROTEIN AF-9 HOMOLOG"/>
    <property type="match status" value="1"/>
</dbReference>
<evidence type="ECO:0000256" key="5">
    <source>
        <dbReference type="PROSITE-ProRule" id="PRU00376"/>
    </source>
</evidence>
<dbReference type="GO" id="GO:0006355">
    <property type="term" value="P:regulation of DNA-templated transcription"/>
    <property type="evidence" value="ECO:0007669"/>
    <property type="project" value="InterPro"/>
</dbReference>
<name>A0A9P6GY90_9MICR</name>
<dbReference type="Pfam" id="PF03366">
    <property type="entry name" value="YEATS"/>
    <property type="match status" value="1"/>
</dbReference>
<evidence type="ECO:0000313" key="7">
    <source>
        <dbReference type="EMBL" id="KAF9762698.1"/>
    </source>
</evidence>
<comment type="subcellular location">
    <subcellularLocation>
        <location evidence="5">Nucleus</location>
    </subcellularLocation>
</comment>
<keyword evidence="3" id="KW-0804">Transcription</keyword>